<evidence type="ECO:0000313" key="4">
    <source>
        <dbReference type="Proteomes" id="UP000308671"/>
    </source>
</evidence>
<organism evidence="3 4">
    <name type="scientific">Botrytis galanthina</name>
    <dbReference type="NCBI Taxonomy" id="278940"/>
    <lineage>
        <taxon>Eukaryota</taxon>
        <taxon>Fungi</taxon>
        <taxon>Dikarya</taxon>
        <taxon>Ascomycota</taxon>
        <taxon>Pezizomycotina</taxon>
        <taxon>Leotiomycetes</taxon>
        <taxon>Helotiales</taxon>
        <taxon>Sclerotiniaceae</taxon>
        <taxon>Botrytis</taxon>
    </lineage>
</organism>
<dbReference type="Proteomes" id="UP000308671">
    <property type="component" value="Unassembled WGS sequence"/>
</dbReference>
<dbReference type="AlphaFoldDB" id="A0A4S8QWF2"/>
<evidence type="ECO:0000256" key="1">
    <source>
        <dbReference type="SAM" id="MobiDB-lite"/>
    </source>
</evidence>
<keyword evidence="2" id="KW-1133">Transmembrane helix</keyword>
<comment type="caution">
    <text evidence="3">The sequence shown here is derived from an EMBL/GenBank/DDBJ whole genome shotgun (WGS) entry which is preliminary data.</text>
</comment>
<feature type="transmembrane region" description="Helical" evidence="2">
    <location>
        <begin position="411"/>
        <end position="433"/>
    </location>
</feature>
<name>A0A4S8QWF2_9HELO</name>
<protein>
    <submittedName>
        <fullName evidence="3">Uncharacterized protein</fullName>
    </submittedName>
</protein>
<dbReference type="EMBL" id="PQXL01000527">
    <property type="protein sequence ID" value="THV45114.1"/>
    <property type="molecule type" value="Genomic_DNA"/>
</dbReference>
<evidence type="ECO:0000313" key="3">
    <source>
        <dbReference type="EMBL" id="THV45114.1"/>
    </source>
</evidence>
<gene>
    <name evidence="3" type="ORF">BGAL_0528g00020</name>
</gene>
<keyword evidence="4" id="KW-1185">Reference proteome</keyword>
<sequence length="603" mass="68249">MYLAVSLDFVFSTLSIRSRPPLLFYEVLRRQSSPERQKRLIILEDIDPRSAELLGIVLEIPPAFFISHCHTNINLSIVNKTYAQIASSRYWKIKIPGKDTLVTGCGGEVDLFAGNSLCNYGLSHLHENILRHDTAVSYWGQYHGETSWTKLVADRCISAVLLVVSPRTYLLPFRDDLRDPSRNAIHLVEDNGNTGLSNLGDWQVLLDPPDSYAITSDRECMFDFLTAAHQGSSYEYSENPFSATVYARNFVRVLWEAEISRIISVSYSMVHDSREHDGSIEAIKLIDRRIVAGYQSLIREKTALRLFRRHLALVVRAFQCERNSSSHLNCARYQTGKGDSTEEIEQESSAWRSLDKELEASEIQINQHMEEYAQRAALNEAYANRLQTFEANRQTEAANRQARSAGQLTKIATAVVPSTVVASIFSMGGNFAVGEKLFVVYWAISLPITLALLIWVLHEDISKAWSKLTVRRRFKEYESDESESETSGSESDYINSESGISDRGSKYKGSKRNWLRFLRRQGKSATIDEEKATRSHSIRERSFQTARSDPVILADNMSFEVTRPFSIRSEDGSFKTAKTNSLAIKEGSSIVSKDLTTKKRNTL</sequence>
<accession>A0A4S8QWF2</accession>
<keyword evidence="2" id="KW-0472">Membrane</keyword>
<dbReference type="Gene3D" id="1.20.58.340">
    <property type="entry name" value="Magnesium transport protein CorA, transmembrane region"/>
    <property type="match status" value="1"/>
</dbReference>
<keyword evidence="2" id="KW-0812">Transmembrane</keyword>
<evidence type="ECO:0000256" key="2">
    <source>
        <dbReference type="SAM" id="Phobius"/>
    </source>
</evidence>
<feature type="transmembrane region" description="Helical" evidence="2">
    <location>
        <begin position="439"/>
        <end position="457"/>
    </location>
</feature>
<reference evidence="3 4" key="1">
    <citation type="submission" date="2017-12" db="EMBL/GenBank/DDBJ databases">
        <title>Comparative genomics of Botrytis spp.</title>
        <authorList>
            <person name="Valero-Jimenez C.A."/>
            <person name="Tapia P."/>
            <person name="Veloso J."/>
            <person name="Silva-Moreno E."/>
            <person name="Staats M."/>
            <person name="Valdes J.H."/>
            <person name="Van Kan J.A.L."/>
        </authorList>
    </citation>
    <scope>NUCLEOTIDE SEQUENCE [LARGE SCALE GENOMIC DNA]</scope>
    <source>
        <strain evidence="3 4">MUCL435</strain>
    </source>
</reference>
<dbReference type="OrthoDB" id="5428055at2759"/>
<proteinExistence type="predicted"/>
<feature type="region of interest" description="Disordered" evidence="1">
    <location>
        <begin position="479"/>
        <end position="507"/>
    </location>
</feature>